<evidence type="ECO:0000256" key="2">
    <source>
        <dbReference type="ARBA" id="ARBA00023002"/>
    </source>
</evidence>
<dbReference type="InterPro" id="IPR001670">
    <property type="entry name" value="ADH_Fe/GldA"/>
</dbReference>
<dbReference type="InterPro" id="IPR056798">
    <property type="entry name" value="ADH_Fe_C"/>
</dbReference>
<gene>
    <name evidence="6" type="ORF">J2S74_001467</name>
</gene>
<keyword evidence="7" id="KW-1185">Reference proteome</keyword>
<dbReference type="CDD" id="cd08183">
    <property type="entry name" value="Fe-ADH-like"/>
    <property type="match status" value="1"/>
</dbReference>
<name>A0ABT9ZTC2_9BACI</name>
<comment type="caution">
    <text evidence="6">The sequence shown here is derived from an EMBL/GenBank/DDBJ whole genome shotgun (WGS) entry which is preliminary data.</text>
</comment>
<feature type="domain" description="Fe-containing alcohol dehydrogenase-like C-terminal" evidence="5">
    <location>
        <begin position="186"/>
        <end position="373"/>
    </location>
</feature>
<protein>
    <submittedName>
        <fullName evidence="6">Alcohol dehydrogenase</fullName>
        <ecNumber evidence="6">1.1.1.1</ecNumber>
    </submittedName>
</protein>
<dbReference type="PANTHER" id="PTHR11496:SF102">
    <property type="entry name" value="ALCOHOL DEHYDROGENASE 4"/>
    <property type="match status" value="1"/>
</dbReference>
<evidence type="ECO:0000259" key="5">
    <source>
        <dbReference type="Pfam" id="PF25137"/>
    </source>
</evidence>
<dbReference type="Pfam" id="PF25137">
    <property type="entry name" value="ADH_Fe_C"/>
    <property type="match status" value="1"/>
</dbReference>
<dbReference type="GO" id="GO:0004022">
    <property type="term" value="F:alcohol dehydrogenase (NAD+) activity"/>
    <property type="evidence" value="ECO:0007669"/>
    <property type="project" value="UniProtKB-EC"/>
</dbReference>
<sequence length="374" mass="40622">MDIFEIPQRIVSGWGVISTIGKEAASLGKKVIIVHSRRLSKSSLLQDAIYSLNENDCAVMCIDVPSGEPTIEMVEIILKKAERHNCDLVIGIGGGSILDIAKAVAGLKFTNRTSVKEYFYGHQITNKGIPWVAIPTTSGAGSEATPNSVLSDEKNIKQSIRGDKSWLASIVILDPQLTVSCSKNVTAWSGMDALTQAIESYTSIGANVLTEPYSLESAKLIAKSLFKAYEYPEDKQARTDMAQGSLLAGIALGNARLGIVHGVAHSIGLHFNVPHGLVCGTLLPWAITYNEKVCSEKYIELAKTMKVGNSVNALKNWIIEMNSKMNIPSSIKEFGVTHKDLKQIVMESMPSGSLKANPRKTSEEELSDFLEKQL</sequence>
<feature type="domain" description="Alcohol dehydrogenase iron-type/glycerol dehydrogenase GldA" evidence="4">
    <location>
        <begin position="7"/>
        <end position="175"/>
    </location>
</feature>
<accession>A0ABT9ZTC2</accession>
<proteinExistence type="inferred from homology"/>
<dbReference type="Proteomes" id="UP001230005">
    <property type="component" value="Unassembled WGS sequence"/>
</dbReference>
<dbReference type="RefSeq" id="WP_307323566.1">
    <property type="nucleotide sequence ID" value="NZ_JAUSUG010000004.1"/>
</dbReference>
<reference evidence="6 7" key="1">
    <citation type="submission" date="2023-07" db="EMBL/GenBank/DDBJ databases">
        <title>Genomic Encyclopedia of Type Strains, Phase IV (KMG-IV): sequencing the most valuable type-strain genomes for metagenomic binning, comparative biology and taxonomic classification.</title>
        <authorList>
            <person name="Goeker M."/>
        </authorList>
    </citation>
    <scope>NUCLEOTIDE SEQUENCE [LARGE SCALE GENOMIC DNA]</scope>
    <source>
        <strain evidence="6 7">DSM 9768</strain>
    </source>
</reference>
<feature type="region of interest" description="Disordered" evidence="3">
    <location>
        <begin position="351"/>
        <end position="374"/>
    </location>
</feature>
<dbReference type="EC" id="1.1.1.1" evidence="6"/>
<comment type="similarity">
    <text evidence="1">Belongs to the iron-containing alcohol dehydrogenase family.</text>
</comment>
<evidence type="ECO:0000259" key="4">
    <source>
        <dbReference type="Pfam" id="PF00465"/>
    </source>
</evidence>
<dbReference type="SUPFAM" id="SSF56796">
    <property type="entry name" value="Dehydroquinate synthase-like"/>
    <property type="match status" value="1"/>
</dbReference>
<dbReference type="EMBL" id="JAUSUG010000004">
    <property type="protein sequence ID" value="MDQ0254094.1"/>
    <property type="molecule type" value="Genomic_DNA"/>
</dbReference>
<dbReference type="PANTHER" id="PTHR11496">
    <property type="entry name" value="ALCOHOL DEHYDROGENASE"/>
    <property type="match status" value="1"/>
</dbReference>
<evidence type="ECO:0000256" key="1">
    <source>
        <dbReference type="ARBA" id="ARBA00007358"/>
    </source>
</evidence>
<dbReference type="Gene3D" id="1.20.1090.10">
    <property type="entry name" value="Dehydroquinate synthase-like - alpha domain"/>
    <property type="match status" value="1"/>
</dbReference>
<dbReference type="InterPro" id="IPR039697">
    <property type="entry name" value="Alcohol_dehydrogenase_Fe"/>
</dbReference>
<dbReference type="Pfam" id="PF00465">
    <property type="entry name" value="Fe-ADH"/>
    <property type="match status" value="1"/>
</dbReference>
<evidence type="ECO:0000313" key="7">
    <source>
        <dbReference type="Proteomes" id="UP001230005"/>
    </source>
</evidence>
<evidence type="ECO:0000256" key="3">
    <source>
        <dbReference type="SAM" id="MobiDB-lite"/>
    </source>
</evidence>
<organism evidence="6 7">
    <name type="scientific">Evansella vedderi</name>
    <dbReference type="NCBI Taxonomy" id="38282"/>
    <lineage>
        <taxon>Bacteria</taxon>
        <taxon>Bacillati</taxon>
        <taxon>Bacillota</taxon>
        <taxon>Bacilli</taxon>
        <taxon>Bacillales</taxon>
        <taxon>Bacillaceae</taxon>
        <taxon>Evansella</taxon>
    </lineage>
</organism>
<keyword evidence="2 6" id="KW-0560">Oxidoreductase</keyword>
<dbReference type="Gene3D" id="3.40.50.1970">
    <property type="match status" value="1"/>
</dbReference>
<evidence type="ECO:0000313" key="6">
    <source>
        <dbReference type="EMBL" id="MDQ0254094.1"/>
    </source>
</evidence>